<organism evidence="2 3">
    <name type="scientific">Larinioides sclopetarius</name>
    <dbReference type="NCBI Taxonomy" id="280406"/>
    <lineage>
        <taxon>Eukaryota</taxon>
        <taxon>Metazoa</taxon>
        <taxon>Ecdysozoa</taxon>
        <taxon>Arthropoda</taxon>
        <taxon>Chelicerata</taxon>
        <taxon>Arachnida</taxon>
        <taxon>Araneae</taxon>
        <taxon>Araneomorphae</taxon>
        <taxon>Entelegynae</taxon>
        <taxon>Araneoidea</taxon>
        <taxon>Araneidae</taxon>
        <taxon>Larinioides</taxon>
    </lineage>
</organism>
<dbReference type="PANTHER" id="PTHR47331:SF5">
    <property type="entry name" value="RIBONUCLEASE H"/>
    <property type="match status" value="1"/>
</dbReference>
<dbReference type="Proteomes" id="UP001497382">
    <property type="component" value="Unassembled WGS sequence"/>
</dbReference>
<keyword evidence="1" id="KW-0175">Coiled coil</keyword>
<gene>
    <name evidence="2" type="ORF">LARSCL_LOCUS14734</name>
</gene>
<dbReference type="Pfam" id="PF05380">
    <property type="entry name" value="Peptidase_A17"/>
    <property type="match status" value="1"/>
</dbReference>
<dbReference type="InterPro" id="IPR043502">
    <property type="entry name" value="DNA/RNA_pol_sf"/>
</dbReference>
<name>A0AAV2ATC3_9ARAC</name>
<comment type="caution">
    <text evidence="2">The sequence shown here is derived from an EMBL/GenBank/DDBJ whole genome shotgun (WGS) entry which is preliminary data.</text>
</comment>
<protein>
    <recommendedName>
        <fullName evidence="4">Peptidase aspartic putative domain-containing protein</fullName>
    </recommendedName>
</protein>
<evidence type="ECO:0008006" key="4">
    <source>
        <dbReference type="Google" id="ProtNLM"/>
    </source>
</evidence>
<evidence type="ECO:0000313" key="2">
    <source>
        <dbReference type="EMBL" id="CAL1287275.1"/>
    </source>
</evidence>
<reference evidence="2 3" key="1">
    <citation type="submission" date="2024-04" db="EMBL/GenBank/DDBJ databases">
        <authorList>
            <person name="Rising A."/>
            <person name="Reimegard J."/>
            <person name="Sonavane S."/>
            <person name="Akerstrom W."/>
            <person name="Nylinder S."/>
            <person name="Hedman E."/>
            <person name="Kallberg Y."/>
        </authorList>
    </citation>
    <scope>NUCLEOTIDE SEQUENCE [LARGE SCALE GENOMIC DNA]</scope>
</reference>
<dbReference type="SUPFAM" id="SSF56672">
    <property type="entry name" value="DNA/RNA polymerases"/>
    <property type="match status" value="1"/>
</dbReference>
<feature type="coiled-coil region" evidence="1">
    <location>
        <begin position="67"/>
        <end position="94"/>
    </location>
</feature>
<sequence length="1289" mass="147492">MDVTSLNRKRGNIKGQVTRLANALQDKNVGELTLPELQAQLDVVLKLQEKFEILKSDYYKNTNETEFSEAEVALDSIEEDLQNLEVSLKTSINKLKYNVEYLKGQNIDSSTKDAHIANNDQPKRATIKLPEIPLPVFSGKFEEWNLFKTQFNSLINENAELSEHEKLHYLRGCLKGEAKIIETSDDDFTSLFKALEQRYENKRVIVDCHIKNILNFPAMKHESAKDLRILLDNIKRNLRSLKILDFNRDKLSNTLLLNIVLDKLDRETRKQYELTLKDNEVPDFDVCLEFLERRYQILSSINSNIPAKLNTERSKSLFIKSNKSKICIACKTLTHALYQCDKFKSMKLSDRLDLVKKHRLCFNCLSEFHIISACNSKSSCFVCKKKHHTLFHKYAIPERNPSAVDDRQAPNEHMAETINSSEIVDSTSENARAAFHTNGNCKGVLINTAIVYVKDSFGRRKPLRAILDSASESSFISSRAADALGLPKEKINIPISGLNDSAINIKRKISTQISNEKNDTQWEIDLMIVPKISHFSPSKKINLSHLKIPKNIHLADSSFFIPQKVDLLLDAELFFAFLEKDKIKIGDNLFLQSSCFGYLVSGLISDDNLDISTKHCFLSKNLEALNKTLAKFWEIEDVEVQKTCYSDELNYCNEHFAKTHFRKADGRYVVSMPLKPELPETMLGNSKVIACKRLDQLWTRLESDPAMKVLYQDFLHEYESLHHMEEVKEDSDIDEGYYLPHHGILRPDSKTTKLRVVFNASAKTTSGYSLNDLLYKGGVLQENLFSILIRFRKHIYAITADIKQMFRMVELNESQTNLQKILWKNSKTSPTKVFKLRTVTYGTASAPYLATKVLQQLALDEERDFPLASKVLLQDFYMDDCLSGSSDLKDFEKLQLELTQLLQRGGMTLHKWCSNISSTTVLEEFPFDRNSEKIQVKTLGMIWNSLSDTFTYKVNVNTSRSFTKRDVLSQIAHIYDPLGLLGPVISKAKIFMQQLWLLKLDWNEILPPDISHQWENFIKTLPDLEKIQVPRCFLKTNAINIVLHGFADASSKGYGAVIYIQTVSISKESNCQLLCSKSRVAPIKCMTIPRLEHSSCLLLSKLIHNVLAALKMQIESVKLWSDSTIALAWINTPPNLLKTFVSNRVSQIQQLSKDFQWQHIPSECNPADIISRGLDVKALAASELWWKGPDFTNLDVITPETSQVSSTVTDKCYIDELKPTSKLTLNLNTDSNFVDNLLDLTNNFHKLIIILAFVFRFIRNCKDVVKQRDSLTLEEYGKAEIFLLKHFQI</sequence>
<dbReference type="InterPro" id="IPR005312">
    <property type="entry name" value="DUF1759"/>
</dbReference>
<evidence type="ECO:0000313" key="3">
    <source>
        <dbReference type="Proteomes" id="UP001497382"/>
    </source>
</evidence>
<keyword evidence="3" id="KW-1185">Reference proteome</keyword>
<dbReference type="EMBL" id="CAXIEN010000215">
    <property type="protein sequence ID" value="CAL1287275.1"/>
    <property type="molecule type" value="Genomic_DNA"/>
</dbReference>
<proteinExistence type="predicted"/>
<dbReference type="InterPro" id="IPR008042">
    <property type="entry name" value="Retrotrans_Pao"/>
</dbReference>
<accession>A0AAV2ATC3</accession>
<dbReference type="Pfam" id="PF03564">
    <property type="entry name" value="DUF1759"/>
    <property type="match status" value="1"/>
</dbReference>
<dbReference type="PANTHER" id="PTHR47331">
    <property type="entry name" value="PHD-TYPE DOMAIN-CONTAINING PROTEIN"/>
    <property type="match status" value="1"/>
</dbReference>
<dbReference type="GO" id="GO:0071897">
    <property type="term" value="P:DNA biosynthetic process"/>
    <property type="evidence" value="ECO:0007669"/>
    <property type="project" value="UniProtKB-ARBA"/>
</dbReference>
<evidence type="ECO:0000256" key="1">
    <source>
        <dbReference type="SAM" id="Coils"/>
    </source>
</evidence>